<feature type="domain" description="5'-Nucleotidase C-terminal" evidence="5">
    <location>
        <begin position="374"/>
        <end position="524"/>
    </location>
</feature>
<evidence type="ECO:0000256" key="2">
    <source>
        <dbReference type="RuleBase" id="RU362119"/>
    </source>
</evidence>
<dbReference type="EMBL" id="BAAACG010000001">
    <property type="protein sequence ID" value="GAA0733074.1"/>
    <property type="molecule type" value="Genomic_DNA"/>
</dbReference>
<dbReference type="RefSeq" id="WP_343758224.1">
    <property type="nucleotide sequence ID" value="NZ_BAAACG010000001.1"/>
</dbReference>
<gene>
    <name evidence="6" type="ORF">GCM10008906_03510</name>
</gene>
<evidence type="ECO:0000259" key="5">
    <source>
        <dbReference type="Pfam" id="PF02872"/>
    </source>
</evidence>
<dbReference type="Gene3D" id="3.60.21.10">
    <property type="match status" value="1"/>
</dbReference>
<keyword evidence="1" id="KW-0732">Signal</keyword>
<dbReference type="InterPro" id="IPR004843">
    <property type="entry name" value="Calcineurin-like_PHP"/>
</dbReference>
<name>A0ABN1J9L7_9CLOT</name>
<dbReference type="GO" id="GO:0016787">
    <property type="term" value="F:hydrolase activity"/>
    <property type="evidence" value="ECO:0007669"/>
    <property type="project" value="UniProtKB-KW"/>
</dbReference>
<dbReference type="InterPro" id="IPR006179">
    <property type="entry name" value="5_nucleotidase/apyrase"/>
</dbReference>
<evidence type="ECO:0000259" key="4">
    <source>
        <dbReference type="Pfam" id="PF00149"/>
    </source>
</evidence>
<evidence type="ECO:0000313" key="6">
    <source>
        <dbReference type="EMBL" id="GAA0733074.1"/>
    </source>
</evidence>
<evidence type="ECO:0000256" key="3">
    <source>
        <dbReference type="SAM" id="Phobius"/>
    </source>
</evidence>
<keyword evidence="2" id="KW-0547">Nucleotide-binding</keyword>
<evidence type="ECO:0000313" key="7">
    <source>
        <dbReference type="Proteomes" id="UP001501510"/>
    </source>
</evidence>
<keyword evidence="3" id="KW-0812">Transmembrane</keyword>
<comment type="caution">
    <text evidence="6">The sequence shown here is derived from an EMBL/GenBank/DDBJ whole genome shotgun (WGS) entry which is preliminary data.</text>
</comment>
<comment type="similarity">
    <text evidence="2">Belongs to the 5'-nucleotidase family.</text>
</comment>
<feature type="transmembrane region" description="Helical" evidence="3">
    <location>
        <begin position="620"/>
        <end position="640"/>
    </location>
</feature>
<keyword evidence="2 6" id="KW-0378">Hydrolase</keyword>
<dbReference type="CDD" id="cd00845">
    <property type="entry name" value="MPP_UshA_N_like"/>
    <property type="match status" value="1"/>
</dbReference>
<proteinExistence type="inferred from homology"/>
<keyword evidence="3" id="KW-0472">Membrane</keyword>
<sequence>MKNNLQNFGIIIFIVFILVVLKPFNVIKVLAAENKKNLTILFTHDLHDHFLPSKIRQGDDIIEIGGYERLKTVIDEEKAKDPNSILVDGGDFSMGTLFQSIYESYAPELKILGEMGYDVTTLGNHEFDFRAEGLTNALNSALKSKEKLPQIVQSNMKFPKDKNGKLTNSLSNLKKAVKSYKVKEYTVIKKGDLKIGVFGLMGKDAASNAPMSEVEFTDTVKNAKEVVNTLKNKEKVDIILCASHSGIDDDKSKSEDEKLAKEVPDIDVIISGHTHTKLNKPIKIGKTIIGCCGEYSENLGVIKLSKNGKESWKLDSYKLKNIDSNILKDTSISQKIEKFKKVVQQKYLNKFGMKFDEVLAKTDFNFIASSKIGDKQGEEPLGNLISDAYKYAVKKAEGSNYDPVDVSIVPAGTIRGSFVKGNITVADVFTVSSLGIGKDRVAGYPLLSVYITGKELKTACEVDASISPKMKPAQIYMSGITYTFNPNRMILNKVTDAKLQKSDGTYEKIEDKKLYRVVAGLYSAQMLSVVGEKSYGLLKIVPKTKEGKPITNFEDHIIYDTTSGNNNEVKEWVAISEYLKSFKKANGISKIPLYYNKVQGRKIIDDNKSILAILSHPNKIALGVYIFAIILISITAFIIIKLNKYRNHSKTVKNGL</sequence>
<dbReference type="PRINTS" id="PR01607">
    <property type="entry name" value="APYRASEFAMLY"/>
</dbReference>
<dbReference type="SUPFAM" id="SSF56300">
    <property type="entry name" value="Metallo-dependent phosphatases"/>
    <property type="match status" value="1"/>
</dbReference>
<keyword evidence="7" id="KW-1185">Reference proteome</keyword>
<dbReference type="PANTHER" id="PTHR11575:SF24">
    <property type="entry name" value="5'-NUCLEOTIDASE"/>
    <property type="match status" value="1"/>
</dbReference>
<dbReference type="InterPro" id="IPR008334">
    <property type="entry name" value="5'-Nucleotdase_C"/>
</dbReference>
<keyword evidence="3" id="KW-1133">Transmembrane helix</keyword>
<protein>
    <submittedName>
        <fullName evidence="6">Bifunctional UDP-sugar hydrolase/5'-nucleotidase</fullName>
    </submittedName>
</protein>
<evidence type="ECO:0000256" key="1">
    <source>
        <dbReference type="ARBA" id="ARBA00022729"/>
    </source>
</evidence>
<dbReference type="Proteomes" id="UP001501510">
    <property type="component" value="Unassembled WGS sequence"/>
</dbReference>
<dbReference type="Pfam" id="PF02872">
    <property type="entry name" value="5_nucleotid_C"/>
    <property type="match status" value="1"/>
</dbReference>
<dbReference type="Gene3D" id="3.90.780.10">
    <property type="entry name" value="5'-Nucleotidase, C-terminal domain"/>
    <property type="match status" value="1"/>
</dbReference>
<dbReference type="Pfam" id="PF00149">
    <property type="entry name" value="Metallophos"/>
    <property type="match status" value="1"/>
</dbReference>
<organism evidence="6 7">
    <name type="scientific">Clostridium oceanicum</name>
    <dbReference type="NCBI Taxonomy" id="1543"/>
    <lineage>
        <taxon>Bacteria</taxon>
        <taxon>Bacillati</taxon>
        <taxon>Bacillota</taxon>
        <taxon>Clostridia</taxon>
        <taxon>Eubacteriales</taxon>
        <taxon>Clostridiaceae</taxon>
        <taxon>Clostridium</taxon>
    </lineage>
</organism>
<dbReference type="InterPro" id="IPR036907">
    <property type="entry name" value="5'-Nucleotdase_C_sf"/>
</dbReference>
<dbReference type="SUPFAM" id="SSF55816">
    <property type="entry name" value="5'-nucleotidase (syn. UDP-sugar hydrolase), C-terminal domain"/>
    <property type="match status" value="1"/>
</dbReference>
<dbReference type="InterPro" id="IPR006146">
    <property type="entry name" value="5'-Nucleotdase_CS"/>
</dbReference>
<dbReference type="PANTHER" id="PTHR11575">
    <property type="entry name" value="5'-NUCLEOTIDASE-RELATED"/>
    <property type="match status" value="1"/>
</dbReference>
<dbReference type="PROSITE" id="PS00786">
    <property type="entry name" value="5_NUCLEOTIDASE_2"/>
    <property type="match status" value="1"/>
</dbReference>
<reference evidence="6 7" key="1">
    <citation type="journal article" date="2019" name="Int. J. Syst. Evol. Microbiol.">
        <title>The Global Catalogue of Microorganisms (GCM) 10K type strain sequencing project: providing services to taxonomists for standard genome sequencing and annotation.</title>
        <authorList>
            <consortium name="The Broad Institute Genomics Platform"/>
            <consortium name="The Broad Institute Genome Sequencing Center for Infectious Disease"/>
            <person name="Wu L."/>
            <person name="Ma J."/>
        </authorList>
    </citation>
    <scope>NUCLEOTIDE SEQUENCE [LARGE SCALE GENOMIC DNA]</scope>
    <source>
        <strain evidence="6 7">JCM 1407</strain>
    </source>
</reference>
<accession>A0ABN1J9L7</accession>
<feature type="domain" description="Calcineurin-like phosphoesterase" evidence="4">
    <location>
        <begin position="39"/>
        <end position="276"/>
    </location>
</feature>
<dbReference type="InterPro" id="IPR029052">
    <property type="entry name" value="Metallo-depent_PP-like"/>
</dbReference>